<accession>A0A0A9DZK7</accession>
<organism evidence="1">
    <name type="scientific">Arundo donax</name>
    <name type="common">Giant reed</name>
    <name type="synonym">Donax arundinaceus</name>
    <dbReference type="NCBI Taxonomy" id="35708"/>
    <lineage>
        <taxon>Eukaryota</taxon>
        <taxon>Viridiplantae</taxon>
        <taxon>Streptophyta</taxon>
        <taxon>Embryophyta</taxon>
        <taxon>Tracheophyta</taxon>
        <taxon>Spermatophyta</taxon>
        <taxon>Magnoliopsida</taxon>
        <taxon>Liliopsida</taxon>
        <taxon>Poales</taxon>
        <taxon>Poaceae</taxon>
        <taxon>PACMAD clade</taxon>
        <taxon>Arundinoideae</taxon>
        <taxon>Arundineae</taxon>
        <taxon>Arundo</taxon>
    </lineage>
</organism>
<sequence length="71" mass="7994">MHDVLTRCPLCGCFSELRFVPFLLPGFSPYYSSAAVDPIIVWPSNFPYGYSYLPTKGTSDLSHNPLYCNVK</sequence>
<reference evidence="1" key="2">
    <citation type="journal article" date="2015" name="Data Brief">
        <title>Shoot transcriptome of the giant reed, Arundo donax.</title>
        <authorList>
            <person name="Barrero R.A."/>
            <person name="Guerrero F.D."/>
            <person name="Moolhuijzen P."/>
            <person name="Goolsby J.A."/>
            <person name="Tidwell J."/>
            <person name="Bellgard S.E."/>
            <person name="Bellgard M.I."/>
        </authorList>
    </citation>
    <scope>NUCLEOTIDE SEQUENCE</scope>
    <source>
        <tissue evidence="1">Shoot tissue taken approximately 20 cm above the soil surface</tissue>
    </source>
</reference>
<name>A0A0A9DZK7_ARUDO</name>
<evidence type="ECO:0000313" key="1">
    <source>
        <dbReference type="EMBL" id="JAD93241.1"/>
    </source>
</evidence>
<protein>
    <submittedName>
        <fullName evidence="1">Uncharacterized protein</fullName>
    </submittedName>
</protein>
<proteinExistence type="predicted"/>
<reference evidence="1" key="1">
    <citation type="submission" date="2014-09" db="EMBL/GenBank/DDBJ databases">
        <authorList>
            <person name="Magalhaes I.L.F."/>
            <person name="Oliveira U."/>
            <person name="Santos F.R."/>
            <person name="Vidigal T.H.D.A."/>
            <person name="Brescovit A.D."/>
            <person name="Santos A.J."/>
        </authorList>
    </citation>
    <scope>NUCLEOTIDE SEQUENCE</scope>
    <source>
        <tissue evidence="1">Shoot tissue taken approximately 20 cm above the soil surface</tissue>
    </source>
</reference>
<dbReference type="AlphaFoldDB" id="A0A0A9DZK7"/>
<dbReference type="EMBL" id="GBRH01204654">
    <property type="protein sequence ID" value="JAD93241.1"/>
    <property type="molecule type" value="Transcribed_RNA"/>
</dbReference>